<feature type="non-terminal residue" evidence="1">
    <location>
        <position position="82"/>
    </location>
</feature>
<evidence type="ECO:0000313" key="2">
    <source>
        <dbReference type="Proteomes" id="UP000779574"/>
    </source>
</evidence>
<sequence>MILLTKAGGSKTYHMGNGNGVSALTNVRYNTIRAQNPEYAIHIQSRYDEDESDCKLNGNNALLKGIVFETLWDTPTRGAHLR</sequence>
<reference evidence="1" key="2">
    <citation type="submission" date="2021-08" db="EMBL/GenBank/DDBJ databases">
        <authorList>
            <person name="Gostincar C."/>
            <person name="Sun X."/>
            <person name="Song Z."/>
            <person name="Gunde-Cimerman N."/>
        </authorList>
    </citation>
    <scope>NUCLEOTIDE SEQUENCE</scope>
    <source>
        <strain evidence="1">EXF-9911</strain>
    </source>
</reference>
<accession>A0A9P8J763</accession>
<name>A0A9P8J763_AURME</name>
<dbReference type="AlphaFoldDB" id="A0A9P8J763"/>
<gene>
    <name evidence="1" type="ORF">KCU76_g7378</name>
</gene>
<dbReference type="EMBL" id="JAHFXF010000264">
    <property type="protein sequence ID" value="KAG9691542.1"/>
    <property type="molecule type" value="Genomic_DNA"/>
</dbReference>
<protein>
    <submittedName>
        <fullName evidence="1">Uncharacterized protein</fullName>
    </submittedName>
</protein>
<reference evidence="1" key="1">
    <citation type="journal article" date="2021" name="J Fungi (Basel)">
        <title>Virulence traits and population genomics of the black yeast Aureobasidium melanogenum.</title>
        <authorList>
            <person name="Cernosa A."/>
            <person name="Sun X."/>
            <person name="Gostincar C."/>
            <person name="Fang C."/>
            <person name="Gunde-Cimerman N."/>
            <person name="Song Z."/>
        </authorList>
    </citation>
    <scope>NUCLEOTIDE SEQUENCE</scope>
    <source>
        <strain evidence="1">EXF-9911</strain>
    </source>
</reference>
<proteinExistence type="predicted"/>
<evidence type="ECO:0000313" key="1">
    <source>
        <dbReference type="EMBL" id="KAG9691542.1"/>
    </source>
</evidence>
<organism evidence="1 2">
    <name type="scientific">Aureobasidium melanogenum</name>
    <name type="common">Aureobasidium pullulans var. melanogenum</name>
    <dbReference type="NCBI Taxonomy" id="46634"/>
    <lineage>
        <taxon>Eukaryota</taxon>
        <taxon>Fungi</taxon>
        <taxon>Dikarya</taxon>
        <taxon>Ascomycota</taxon>
        <taxon>Pezizomycotina</taxon>
        <taxon>Dothideomycetes</taxon>
        <taxon>Dothideomycetidae</taxon>
        <taxon>Dothideales</taxon>
        <taxon>Saccotheciaceae</taxon>
        <taxon>Aureobasidium</taxon>
    </lineage>
</organism>
<comment type="caution">
    <text evidence="1">The sequence shown here is derived from an EMBL/GenBank/DDBJ whole genome shotgun (WGS) entry which is preliminary data.</text>
</comment>
<dbReference type="Proteomes" id="UP000779574">
    <property type="component" value="Unassembled WGS sequence"/>
</dbReference>